<dbReference type="EC" id="3.1.1.11" evidence="4"/>
<dbReference type="GO" id="GO:0030599">
    <property type="term" value="F:pectinesterase activity"/>
    <property type="evidence" value="ECO:0007669"/>
    <property type="project" value="UniProtKB-EC"/>
</dbReference>
<protein>
    <recommendedName>
        <fullName evidence="4">pectinesterase</fullName>
        <ecNumber evidence="4">3.1.1.11</ecNumber>
    </recommendedName>
</protein>
<evidence type="ECO:0000256" key="3">
    <source>
        <dbReference type="ARBA" id="ARBA00008891"/>
    </source>
</evidence>
<dbReference type="InterPro" id="IPR000070">
    <property type="entry name" value="Pectinesterase_cat"/>
</dbReference>
<keyword evidence="10" id="KW-1185">Reference proteome</keyword>
<dbReference type="Gene3D" id="2.160.20.10">
    <property type="entry name" value="Single-stranded right-handed beta-helix, Pectin lyase-like"/>
    <property type="match status" value="1"/>
</dbReference>
<dbReference type="AlphaFoldDB" id="A0AAN9JMF9"/>
<dbReference type="EMBL" id="JAYKXN010000003">
    <property type="protein sequence ID" value="KAK7301797.1"/>
    <property type="molecule type" value="Genomic_DNA"/>
</dbReference>
<proteinExistence type="inferred from homology"/>
<evidence type="ECO:0000256" key="1">
    <source>
        <dbReference type="ARBA" id="ARBA00004191"/>
    </source>
</evidence>
<evidence type="ECO:0000259" key="8">
    <source>
        <dbReference type="Pfam" id="PF01095"/>
    </source>
</evidence>
<comment type="caution">
    <text evidence="9">The sequence shown here is derived from an EMBL/GenBank/DDBJ whole genome shotgun (WGS) entry which is preliminary data.</text>
</comment>
<keyword evidence="5" id="KW-0134">Cell wall</keyword>
<dbReference type="Proteomes" id="UP001359559">
    <property type="component" value="Unassembled WGS sequence"/>
</dbReference>
<sequence>MGGGWGKRCSISVIGGSLGPGLAGFITAQGRTNPKDSNGFVFRDCNVFGNGTTCLGRPWRNYARVLFYKTNMSNAVQPTGWDSWTFDGYENRLTFAEYGNLGAGSDTSKRVNWTTKLSLATIENMASLSFIDTEG</sequence>
<evidence type="ECO:0000256" key="4">
    <source>
        <dbReference type="ARBA" id="ARBA00013229"/>
    </source>
</evidence>
<dbReference type="PANTHER" id="PTHR31321:SF76">
    <property type="entry name" value="PECTINESTERASE 10-RELATED"/>
    <property type="match status" value="1"/>
</dbReference>
<dbReference type="PANTHER" id="PTHR31321">
    <property type="entry name" value="ACYL-COA THIOESTER HYDROLASE YBHC-RELATED"/>
    <property type="match status" value="1"/>
</dbReference>
<evidence type="ECO:0000256" key="5">
    <source>
        <dbReference type="ARBA" id="ARBA00022512"/>
    </source>
</evidence>
<evidence type="ECO:0000313" key="10">
    <source>
        <dbReference type="Proteomes" id="UP001359559"/>
    </source>
</evidence>
<evidence type="ECO:0000256" key="6">
    <source>
        <dbReference type="ARBA" id="ARBA00022801"/>
    </source>
</evidence>
<comment type="pathway">
    <text evidence="2">Glycan metabolism; pectin degradation; 2-dehydro-3-deoxy-D-gluconate from pectin: step 1/5.</text>
</comment>
<accession>A0AAN9JMF9</accession>
<gene>
    <name evidence="9" type="ORF">RJT34_12672</name>
</gene>
<evidence type="ECO:0000313" key="9">
    <source>
        <dbReference type="EMBL" id="KAK7301797.1"/>
    </source>
</evidence>
<comment type="subcellular location">
    <subcellularLocation>
        <location evidence="1">Secreted</location>
        <location evidence="1">Cell wall</location>
    </subcellularLocation>
</comment>
<comment type="similarity">
    <text evidence="3">Belongs to the pectinesterase family.</text>
</comment>
<dbReference type="InterPro" id="IPR012334">
    <property type="entry name" value="Pectin_lyas_fold"/>
</dbReference>
<name>A0AAN9JMF9_CLITE</name>
<dbReference type="GO" id="GO:0042545">
    <property type="term" value="P:cell wall modification"/>
    <property type="evidence" value="ECO:0007669"/>
    <property type="project" value="InterPro"/>
</dbReference>
<keyword evidence="7" id="KW-0063">Aspartyl esterase</keyword>
<dbReference type="SUPFAM" id="SSF51126">
    <property type="entry name" value="Pectin lyase-like"/>
    <property type="match status" value="1"/>
</dbReference>
<reference evidence="9 10" key="1">
    <citation type="submission" date="2024-01" db="EMBL/GenBank/DDBJ databases">
        <title>The genomes of 5 underutilized Papilionoideae crops provide insights into root nodulation and disease resistance.</title>
        <authorList>
            <person name="Yuan L."/>
        </authorList>
    </citation>
    <scope>NUCLEOTIDE SEQUENCE [LARGE SCALE GENOMIC DNA]</scope>
    <source>
        <strain evidence="9">LY-2023</strain>
        <tissue evidence="9">Leaf</tissue>
    </source>
</reference>
<dbReference type="InterPro" id="IPR011050">
    <property type="entry name" value="Pectin_lyase_fold/virulence"/>
</dbReference>
<organism evidence="9 10">
    <name type="scientific">Clitoria ternatea</name>
    <name type="common">Butterfly pea</name>
    <dbReference type="NCBI Taxonomy" id="43366"/>
    <lineage>
        <taxon>Eukaryota</taxon>
        <taxon>Viridiplantae</taxon>
        <taxon>Streptophyta</taxon>
        <taxon>Embryophyta</taxon>
        <taxon>Tracheophyta</taxon>
        <taxon>Spermatophyta</taxon>
        <taxon>Magnoliopsida</taxon>
        <taxon>eudicotyledons</taxon>
        <taxon>Gunneridae</taxon>
        <taxon>Pentapetalae</taxon>
        <taxon>rosids</taxon>
        <taxon>fabids</taxon>
        <taxon>Fabales</taxon>
        <taxon>Fabaceae</taxon>
        <taxon>Papilionoideae</taxon>
        <taxon>50 kb inversion clade</taxon>
        <taxon>NPAAA clade</taxon>
        <taxon>indigoferoid/millettioid clade</taxon>
        <taxon>Phaseoleae</taxon>
        <taxon>Clitoria</taxon>
    </lineage>
</organism>
<evidence type="ECO:0000256" key="2">
    <source>
        <dbReference type="ARBA" id="ARBA00005184"/>
    </source>
</evidence>
<dbReference type="GO" id="GO:0045490">
    <property type="term" value="P:pectin catabolic process"/>
    <property type="evidence" value="ECO:0007669"/>
    <property type="project" value="TreeGrafter"/>
</dbReference>
<keyword evidence="5" id="KW-0964">Secreted</keyword>
<keyword evidence="6" id="KW-0378">Hydrolase</keyword>
<evidence type="ECO:0000256" key="7">
    <source>
        <dbReference type="ARBA" id="ARBA00023085"/>
    </source>
</evidence>
<feature type="domain" description="Pectinesterase catalytic" evidence="8">
    <location>
        <begin position="23"/>
        <end position="131"/>
    </location>
</feature>
<dbReference type="Pfam" id="PF01095">
    <property type="entry name" value="Pectinesterase"/>
    <property type="match status" value="1"/>
</dbReference>